<evidence type="ECO:0000256" key="1">
    <source>
        <dbReference type="ARBA" id="ARBA00004141"/>
    </source>
</evidence>
<dbReference type="GO" id="GO:0015139">
    <property type="term" value="F:alpha-ketoglutarate transmembrane transporter activity"/>
    <property type="evidence" value="ECO:0007669"/>
    <property type="project" value="TreeGrafter"/>
</dbReference>
<dbReference type="GO" id="GO:0017153">
    <property type="term" value="F:sodium:dicarboxylate symporter activity"/>
    <property type="evidence" value="ECO:0007669"/>
    <property type="project" value="TreeGrafter"/>
</dbReference>
<comment type="similarity">
    <text evidence="2">Belongs to the SLC13A/DASS transporter (TC 2.A.47) family. NADC subfamily.</text>
</comment>
<accession>A0A6F9DRM7</accession>
<dbReference type="GO" id="GO:0071285">
    <property type="term" value="P:cellular response to lithium ion"/>
    <property type="evidence" value="ECO:0007669"/>
    <property type="project" value="TreeGrafter"/>
</dbReference>
<dbReference type="EMBL" id="LR790245">
    <property type="protein sequence ID" value="CAB3266107.1"/>
    <property type="molecule type" value="mRNA"/>
</dbReference>
<feature type="transmembrane region" description="Helical" evidence="6">
    <location>
        <begin position="258"/>
        <end position="284"/>
    </location>
</feature>
<protein>
    <submittedName>
        <fullName evidence="7">Solute carrier family 13 member 5-like</fullName>
    </submittedName>
</protein>
<feature type="transmembrane region" description="Helical" evidence="6">
    <location>
        <begin position="436"/>
        <end position="456"/>
    </location>
</feature>
<dbReference type="GO" id="GO:0015138">
    <property type="term" value="F:fumarate transmembrane transporter activity"/>
    <property type="evidence" value="ECO:0007669"/>
    <property type="project" value="TreeGrafter"/>
</dbReference>
<evidence type="ECO:0000256" key="3">
    <source>
        <dbReference type="ARBA" id="ARBA00022692"/>
    </source>
</evidence>
<gene>
    <name evidence="7" type="primary">Slc13a5-001</name>
</gene>
<evidence type="ECO:0000256" key="4">
    <source>
        <dbReference type="ARBA" id="ARBA00022989"/>
    </source>
</evidence>
<keyword evidence="4 6" id="KW-1133">Transmembrane helix</keyword>
<feature type="transmembrane region" description="Helical" evidence="6">
    <location>
        <begin position="527"/>
        <end position="549"/>
    </location>
</feature>
<comment type="subcellular location">
    <subcellularLocation>
        <location evidence="1">Membrane</location>
        <topology evidence="1">Multi-pass membrane protein</topology>
    </subcellularLocation>
</comment>
<reference evidence="7" key="1">
    <citation type="submission" date="2020-04" db="EMBL/GenBank/DDBJ databases">
        <authorList>
            <person name="Neveu A P."/>
        </authorList>
    </citation>
    <scope>NUCLEOTIDE SEQUENCE</scope>
    <source>
        <tissue evidence="7">Whole embryo</tissue>
    </source>
</reference>
<feature type="transmembrane region" description="Helical" evidence="6">
    <location>
        <begin position="390"/>
        <end position="416"/>
    </location>
</feature>
<sequence length="578" mass="65205">MKQQRFLQLPSFSSVVLILTPILLSPLTVCVPGKESDCAFVILWVAVYWITGCLPLGVTSLLPVIVFTFMEILTLTEVTNAFYFNGTWLLLGSISLAIAAQTAKLHLRIALKILLLIGTSPKRLLFGFMLTTYLLSMFMANTVVAAMMIPIVEGVLNEMRQYEKQRKDNNMQKGARLEECHLNRRNVDMEQMPDDTCLVKNTEQDGVLKNLSSLSICVPYASSIGGVATVTGTMPNMITINILQTSFPNSEEIGFAKWFFYCFPASLITFIVAYFWLLWLYFGISHPKTWFKRSNAKDTSTKMLLQNEYNKLGPIRWNEKWVLAIFFVTLLLWFTRRPGFMPGWSQIIDGKYVNDGVVALTTVFILFLIPQERPKIFTDKSYRKQNKKRLRSILSWSDIQELFMWELIFIFGGGLILAEGAKKSGLSAYLADQIGFLVNCPPWLTCLCLSFFGMLITECTSNSAVTNIMVPILVEVAVAMRVHPYYICLPPVLSTSLAFMLPVATPPNAIAYSSGHIKIVDMLKAGWFLNLVGVFFITLSINTYGVVFFDLNHYPFWANIQNQTDILSDISNGTSGRL</sequence>
<feature type="transmembrane region" description="Helical" evidence="6">
    <location>
        <begin position="124"/>
        <end position="152"/>
    </location>
</feature>
<keyword evidence="3 6" id="KW-0812">Transmembrane</keyword>
<dbReference type="PANTHER" id="PTHR10283:SF82">
    <property type="entry name" value="SOLUTE CARRIER FAMILY 13 MEMBER 2"/>
    <property type="match status" value="1"/>
</dbReference>
<dbReference type="CDD" id="cd01115">
    <property type="entry name" value="SLC13_permease"/>
    <property type="match status" value="1"/>
</dbReference>
<feature type="transmembrane region" description="Helical" evidence="6">
    <location>
        <begin position="38"/>
        <end position="70"/>
    </location>
</feature>
<organism evidence="7">
    <name type="scientific">Phallusia mammillata</name>
    <dbReference type="NCBI Taxonomy" id="59560"/>
    <lineage>
        <taxon>Eukaryota</taxon>
        <taxon>Metazoa</taxon>
        <taxon>Chordata</taxon>
        <taxon>Tunicata</taxon>
        <taxon>Ascidiacea</taxon>
        <taxon>Phlebobranchia</taxon>
        <taxon>Ascidiidae</taxon>
        <taxon>Phallusia</taxon>
    </lineage>
</organism>
<feature type="transmembrane region" description="Helical" evidence="6">
    <location>
        <begin position="352"/>
        <end position="369"/>
    </location>
</feature>
<dbReference type="InterPro" id="IPR001898">
    <property type="entry name" value="SLC13A/DASS"/>
</dbReference>
<evidence type="ECO:0000256" key="5">
    <source>
        <dbReference type="ARBA" id="ARBA00023136"/>
    </source>
</evidence>
<evidence type="ECO:0000256" key="6">
    <source>
        <dbReference type="SAM" id="Phobius"/>
    </source>
</evidence>
<feature type="transmembrane region" description="Helical" evidence="6">
    <location>
        <begin position="12"/>
        <end position="31"/>
    </location>
</feature>
<dbReference type="GO" id="GO:0015141">
    <property type="term" value="F:succinate transmembrane transporter activity"/>
    <property type="evidence" value="ECO:0007669"/>
    <property type="project" value="TreeGrafter"/>
</dbReference>
<feature type="transmembrane region" description="Helical" evidence="6">
    <location>
        <begin position="493"/>
        <end position="515"/>
    </location>
</feature>
<dbReference type="AlphaFoldDB" id="A0A6F9DRM7"/>
<dbReference type="GO" id="GO:0005886">
    <property type="term" value="C:plasma membrane"/>
    <property type="evidence" value="ECO:0007669"/>
    <property type="project" value="TreeGrafter"/>
</dbReference>
<evidence type="ECO:0000256" key="2">
    <source>
        <dbReference type="ARBA" id="ARBA00006772"/>
    </source>
</evidence>
<name>A0A6F9DRM7_9ASCI</name>
<keyword evidence="5 6" id="KW-0472">Membrane</keyword>
<proteinExistence type="evidence at transcript level"/>
<evidence type="ECO:0000313" key="7">
    <source>
        <dbReference type="EMBL" id="CAB3266107.1"/>
    </source>
</evidence>
<dbReference type="PANTHER" id="PTHR10283">
    <property type="entry name" value="SOLUTE CARRIER FAMILY 13 MEMBER"/>
    <property type="match status" value="1"/>
</dbReference>
<feature type="transmembrane region" description="Helical" evidence="6">
    <location>
        <begin position="321"/>
        <end position="340"/>
    </location>
</feature>
<feature type="transmembrane region" description="Helical" evidence="6">
    <location>
        <begin position="82"/>
        <end position="103"/>
    </location>
</feature>
<dbReference type="Pfam" id="PF00939">
    <property type="entry name" value="Na_sulph_symp"/>
    <property type="match status" value="1"/>
</dbReference>